<comment type="caution">
    <text evidence="1">The sequence shown here is derived from an EMBL/GenBank/DDBJ whole genome shotgun (WGS) entry which is preliminary data.</text>
</comment>
<accession>A0ABQ6JFM6</accession>
<dbReference type="InterPro" id="IPR003719">
    <property type="entry name" value="Phenazine_PhzF-like"/>
</dbReference>
<proteinExistence type="predicted"/>
<name>A0ABQ6JFM6_9ACTN</name>
<organism evidence="1 2">
    <name type="scientific">Angustibacter aerolatus</name>
    <dbReference type="NCBI Taxonomy" id="1162965"/>
    <lineage>
        <taxon>Bacteria</taxon>
        <taxon>Bacillati</taxon>
        <taxon>Actinomycetota</taxon>
        <taxon>Actinomycetes</taxon>
        <taxon>Kineosporiales</taxon>
        <taxon>Kineosporiaceae</taxon>
    </lineage>
</organism>
<gene>
    <name evidence="1" type="ORF">GCM10025868_12500</name>
</gene>
<reference evidence="2" key="1">
    <citation type="journal article" date="2019" name="Int. J. Syst. Evol. Microbiol.">
        <title>The Global Catalogue of Microorganisms (GCM) 10K type strain sequencing project: providing services to taxonomists for standard genome sequencing and annotation.</title>
        <authorList>
            <consortium name="The Broad Institute Genomics Platform"/>
            <consortium name="The Broad Institute Genome Sequencing Center for Infectious Disease"/>
            <person name="Wu L."/>
            <person name="Ma J."/>
        </authorList>
    </citation>
    <scope>NUCLEOTIDE SEQUENCE [LARGE SCALE GENOMIC DNA]</scope>
    <source>
        <strain evidence="2">NBRC 108730</strain>
    </source>
</reference>
<dbReference type="Gene3D" id="3.10.310.10">
    <property type="entry name" value="Diaminopimelate Epimerase, Chain A, domain 1"/>
    <property type="match status" value="2"/>
</dbReference>
<dbReference type="Pfam" id="PF02567">
    <property type="entry name" value="PhzC-PhzF"/>
    <property type="match status" value="1"/>
</dbReference>
<dbReference type="SUPFAM" id="SSF54506">
    <property type="entry name" value="Diaminopimelate epimerase-like"/>
    <property type="match status" value="1"/>
</dbReference>
<sequence length="221" mass="22645">MPFAGHPSVGAAWVLHRLGLVHGPVLRQRCEIGTVTLRLGGVDDPVWLDGNRPRLGAEVDSLGPLAAVGLGEGDLVGLPTYVAGSGLDFCYLFVRPGAIARAVPDLQRLRRLRWQGSRIGGVSVVGWHDGAARVRVFTDDIGAAEDPATGSSALGLGVVLVATGLLPGEGQSRSPSPRASSLGRPSTLRCTVTAEGGRAVASSVGGGVVPVATGTIRRPRG</sequence>
<evidence type="ECO:0000313" key="1">
    <source>
        <dbReference type="EMBL" id="GMA86000.1"/>
    </source>
</evidence>
<protein>
    <recommendedName>
        <fullName evidence="3">PhzF family phenazine biosynthesis protein</fullName>
    </recommendedName>
</protein>
<keyword evidence="2" id="KW-1185">Reference proteome</keyword>
<evidence type="ECO:0000313" key="2">
    <source>
        <dbReference type="Proteomes" id="UP001157017"/>
    </source>
</evidence>
<dbReference type="EMBL" id="BSUZ01000001">
    <property type="protein sequence ID" value="GMA86000.1"/>
    <property type="molecule type" value="Genomic_DNA"/>
</dbReference>
<evidence type="ECO:0008006" key="3">
    <source>
        <dbReference type="Google" id="ProtNLM"/>
    </source>
</evidence>
<dbReference type="Proteomes" id="UP001157017">
    <property type="component" value="Unassembled WGS sequence"/>
</dbReference>